<keyword evidence="8" id="KW-0408">Iron</keyword>
<dbReference type="InterPro" id="IPR058240">
    <property type="entry name" value="rSAM_sf"/>
</dbReference>
<sequence>MDVNHRLALIQLERAARMLQVSDLPRTTRMQPHVAQPPERLIYYTNHRLSQVPQLKSLPPRLVRGIHLAAMVFPFKVNSYVLDNLIDWGAAPDDPMFRLVFPHPDMLQDGDREVLDDLLERGDEVAIAAEVQRIRADMNPHSSDQIVNVPLFEGASLEGVQHKYDETALFFAKQGQTCHSYCSFCFRWPQFVDSAVDRFEARDGERLYAYLRTRRDITDVLLTGGDPFVMSSRRLADYLEPLLAPEFSHVTNIRIGTKALSYWPQRFYVGAEAEELNRLLVRVADSGKQVAVMAHVNHWRELTPEPVHRAVEALRRSGAVIRTQSPVLRHVNDDVAVWRRNWRDQVAMGMIPYYMFVERDTGANHYFRISLDRALAIYQAAAAAVSGICRTARGPVMSAGPGKIHVLGRLAIGNDDYFVLSFLQARRKEWLHRPFLAKYSADAAWINELVPPEGEDGFFFDRPYAELLAQRSGEHRLEAEEVGHE</sequence>
<proteinExistence type="inferred from homology"/>
<protein>
    <submittedName>
        <fullName evidence="10">Lysine 2,3-aminomutase</fullName>
    </submittedName>
</protein>
<evidence type="ECO:0000313" key="11">
    <source>
        <dbReference type="Proteomes" id="UP001314635"/>
    </source>
</evidence>
<comment type="cofactor">
    <cofactor evidence="1">
        <name>pyridoxal 5'-phosphate</name>
        <dbReference type="ChEBI" id="CHEBI:597326"/>
    </cofactor>
</comment>
<keyword evidence="5" id="KW-0949">S-adenosyl-L-methionine</keyword>
<keyword evidence="4" id="KW-0004">4Fe-4S</keyword>
<dbReference type="Proteomes" id="UP001314635">
    <property type="component" value="Unassembled WGS sequence"/>
</dbReference>
<dbReference type="Gene3D" id="3.20.20.70">
    <property type="entry name" value="Aldolase class I"/>
    <property type="match status" value="1"/>
</dbReference>
<evidence type="ECO:0000313" key="10">
    <source>
        <dbReference type="EMBL" id="MBR1137929.1"/>
    </source>
</evidence>
<name>A0ABS5G9B6_9BRAD</name>
<comment type="similarity">
    <text evidence="3">Belongs to the radical SAM superfamily. KamA family.</text>
</comment>
<dbReference type="SFLD" id="SFLDS00029">
    <property type="entry name" value="Radical_SAM"/>
    <property type="match status" value="1"/>
</dbReference>
<dbReference type="EMBL" id="JAFCLK010000017">
    <property type="protein sequence ID" value="MBR1137929.1"/>
    <property type="molecule type" value="Genomic_DNA"/>
</dbReference>
<evidence type="ECO:0000256" key="2">
    <source>
        <dbReference type="ARBA" id="ARBA00001966"/>
    </source>
</evidence>
<keyword evidence="11" id="KW-1185">Reference proteome</keyword>
<evidence type="ECO:0000256" key="5">
    <source>
        <dbReference type="ARBA" id="ARBA00022691"/>
    </source>
</evidence>
<dbReference type="PANTHER" id="PTHR30538:SF0">
    <property type="entry name" value="L-LYSINE 2,3-AMINOMUTASE AQ_1632-RELATED"/>
    <property type="match status" value="1"/>
</dbReference>
<dbReference type="PANTHER" id="PTHR30538">
    <property type="entry name" value="LYSINE 2,3-AMINOMUTASE-RELATED"/>
    <property type="match status" value="1"/>
</dbReference>
<evidence type="ECO:0000256" key="3">
    <source>
        <dbReference type="ARBA" id="ARBA00008703"/>
    </source>
</evidence>
<keyword evidence="7" id="KW-0663">Pyridoxal phosphate</keyword>
<comment type="caution">
    <text evidence="10">The sequence shown here is derived from an EMBL/GenBank/DDBJ whole genome shotgun (WGS) entry which is preliminary data.</text>
</comment>
<dbReference type="InterPro" id="IPR013785">
    <property type="entry name" value="Aldolase_TIM"/>
</dbReference>
<dbReference type="CDD" id="cd01335">
    <property type="entry name" value="Radical_SAM"/>
    <property type="match status" value="1"/>
</dbReference>
<evidence type="ECO:0000256" key="8">
    <source>
        <dbReference type="ARBA" id="ARBA00023004"/>
    </source>
</evidence>
<keyword evidence="9" id="KW-0411">Iron-sulfur</keyword>
<dbReference type="InterPro" id="IPR007197">
    <property type="entry name" value="rSAM"/>
</dbReference>
<evidence type="ECO:0000256" key="6">
    <source>
        <dbReference type="ARBA" id="ARBA00022723"/>
    </source>
</evidence>
<evidence type="ECO:0000256" key="1">
    <source>
        <dbReference type="ARBA" id="ARBA00001933"/>
    </source>
</evidence>
<dbReference type="SUPFAM" id="SSF102114">
    <property type="entry name" value="Radical SAM enzymes"/>
    <property type="match status" value="1"/>
</dbReference>
<organism evidence="10 11">
    <name type="scientific">Bradyrhizobium denitrificans</name>
    <dbReference type="NCBI Taxonomy" id="2734912"/>
    <lineage>
        <taxon>Bacteria</taxon>
        <taxon>Pseudomonadati</taxon>
        <taxon>Pseudomonadota</taxon>
        <taxon>Alphaproteobacteria</taxon>
        <taxon>Hyphomicrobiales</taxon>
        <taxon>Nitrobacteraceae</taxon>
        <taxon>Bradyrhizobium</taxon>
    </lineage>
</organism>
<evidence type="ECO:0000256" key="4">
    <source>
        <dbReference type="ARBA" id="ARBA00022485"/>
    </source>
</evidence>
<dbReference type="SFLD" id="SFLDG01070">
    <property type="entry name" value="PLP-dependent"/>
    <property type="match status" value="1"/>
</dbReference>
<gene>
    <name evidence="10" type="ORF">JQ619_19325</name>
</gene>
<reference evidence="11" key="1">
    <citation type="journal article" date="2021" name="ISME J.">
        <title>Evolutionary origin and ecological implication of a unique nif island in free-living Bradyrhizobium lineages.</title>
        <authorList>
            <person name="Tao J."/>
        </authorList>
    </citation>
    <scope>NUCLEOTIDE SEQUENCE [LARGE SCALE GENOMIC DNA]</scope>
    <source>
        <strain evidence="11">SZCCT0094</strain>
    </source>
</reference>
<evidence type="ECO:0000256" key="7">
    <source>
        <dbReference type="ARBA" id="ARBA00022898"/>
    </source>
</evidence>
<keyword evidence="6" id="KW-0479">Metal-binding</keyword>
<comment type="cofactor">
    <cofactor evidence="2">
        <name>[4Fe-4S] cluster</name>
        <dbReference type="ChEBI" id="CHEBI:49883"/>
    </cofactor>
</comment>
<accession>A0ABS5G9B6</accession>
<evidence type="ECO:0000256" key="9">
    <source>
        <dbReference type="ARBA" id="ARBA00023014"/>
    </source>
</evidence>
<dbReference type="InterPro" id="IPR003739">
    <property type="entry name" value="Lys_aminomutase/Glu_NH3_mut"/>
</dbReference>